<evidence type="ECO:0000313" key="3">
    <source>
        <dbReference type="Proteomes" id="UP000235778"/>
    </source>
</evidence>
<evidence type="ECO:0008006" key="4">
    <source>
        <dbReference type="Google" id="ProtNLM"/>
    </source>
</evidence>
<accession>A0A1B9QGH3</accession>
<dbReference type="EMBL" id="MCSI01000131">
    <property type="protein sequence ID" value="PME61833.1"/>
    <property type="molecule type" value="Genomic_DNA"/>
</dbReference>
<comment type="caution">
    <text evidence="2">The sequence shown here is derived from an EMBL/GenBank/DDBJ whole genome shotgun (WGS) entry which is preliminary data.</text>
</comment>
<reference evidence="3" key="1">
    <citation type="submission" date="2016-07" db="EMBL/GenBank/DDBJ databases">
        <title>Nontailed viruses are major unrecognized killers of bacteria in the ocean.</title>
        <authorList>
            <person name="Kauffman K."/>
            <person name="Hussain F."/>
            <person name="Yang J."/>
            <person name="Arevalo P."/>
            <person name="Brown J."/>
            <person name="Cutler M."/>
            <person name="Kelly L."/>
            <person name="Polz M.F."/>
        </authorList>
    </citation>
    <scope>NUCLEOTIDE SEQUENCE [LARGE SCALE GENOMIC DNA]</scope>
    <source>
        <strain evidence="3">10N.286.55.C1</strain>
    </source>
</reference>
<evidence type="ECO:0000256" key="1">
    <source>
        <dbReference type="SAM" id="SignalP"/>
    </source>
</evidence>
<organism evidence="2 3">
    <name type="scientific">Vibrio lentus</name>
    <dbReference type="NCBI Taxonomy" id="136468"/>
    <lineage>
        <taxon>Bacteria</taxon>
        <taxon>Pseudomonadati</taxon>
        <taxon>Pseudomonadota</taxon>
        <taxon>Gammaproteobacteria</taxon>
        <taxon>Vibrionales</taxon>
        <taxon>Vibrionaceae</taxon>
        <taxon>Vibrio</taxon>
    </lineage>
</organism>
<keyword evidence="1" id="KW-0732">Signal</keyword>
<protein>
    <recommendedName>
        <fullName evidence="4">VCBS repeat-containing protein</fullName>
    </recommendedName>
</protein>
<dbReference type="PROSITE" id="PS51257">
    <property type="entry name" value="PROKAR_LIPOPROTEIN"/>
    <property type="match status" value="1"/>
</dbReference>
<feature type="chain" id="PRO_5015061269" description="VCBS repeat-containing protein" evidence="1">
    <location>
        <begin position="22"/>
        <end position="176"/>
    </location>
</feature>
<dbReference type="RefSeq" id="WP_017106079.1">
    <property type="nucleotide sequence ID" value="NZ_MAKA01000065.1"/>
</dbReference>
<evidence type="ECO:0000313" key="2">
    <source>
        <dbReference type="EMBL" id="PME61833.1"/>
    </source>
</evidence>
<proteinExistence type="predicted"/>
<dbReference type="AlphaFoldDB" id="A0A1B9QGH3"/>
<sequence length="176" mass="19440">MLSNKIKSSFLPLVIFSSCVAAESEFVIEDILDGQQVSHFTLGDTDGDGSDEIIFMDQYGNVKIAKNLTNPNTLNMLVNTRWSLSENWKLQFLDQAYPSTDIRVAMTYEHNGNVFKSGTGLASKKDGKIEVNINGFSGNPAVTINYVSVAKGTMKGSYKDIQYSGSRSYPMNARKE</sequence>
<gene>
    <name evidence="2" type="ORF">BCV30_11095</name>
</gene>
<feature type="signal peptide" evidence="1">
    <location>
        <begin position="1"/>
        <end position="21"/>
    </location>
</feature>
<dbReference type="Proteomes" id="UP000235778">
    <property type="component" value="Unassembled WGS sequence"/>
</dbReference>
<name>A0A1B9QGH3_9VIBR</name>